<reference evidence="1" key="1">
    <citation type="journal article" date="2015" name="Nature">
        <title>Complex archaea that bridge the gap between prokaryotes and eukaryotes.</title>
        <authorList>
            <person name="Spang A."/>
            <person name="Saw J.H."/>
            <person name="Jorgensen S.L."/>
            <person name="Zaremba-Niedzwiedzka K."/>
            <person name="Martijn J."/>
            <person name="Lind A.E."/>
            <person name="van Eijk R."/>
            <person name="Schleper C."/>
            <person name="Guy L."/>
            <person name="Ettema T.J."/>
        </authorList>
    </citation>
    <scope>NUCLEOTIDE SEQUENCE</scope>
</reference>
<gene>
    <name evidence="1" type="ORF">LCGC14_0803850</name>
</gene>
<dbReference type="EMBL" id="LAZR01002179">
    <property type="protein sequence ID" value="KKN33418.1"/>
    <property type="molecule type" value="Genomic_DNA"/>
</dbReference>
<evidence type="ECO:0000313" key="1">
    <source>
        <dbReference type="EMBL" id="KKN33418.1"/>
    </source>
</evidence>
<name>A0A0F9SW25_9ZZZZ</name>
<protein>
    <submittedName>
        <fullName evidence="1">Uncharacterized protein</fullName>
    </submittedName>
</protein>
<accession>A0A0F9SW25</accession>
<dbReference type="AlphaFoldDB" id="A0A0F9SW25"/>
<sequence length="161" mass="17621">MTVNTNATTRVGILPIDIYFPTDDSKLFHEVINLRERDTATILNQKENAVYALVELLSSQVWFPGTTSPNERPGFRTTYETGVLTTGSNLIAHGLTITTFLFTDTFGFINDGTNHVPITNGDGGTGDSINVNIDPTNIDINITAGYNNFSGQITLEYVKTL</sequence>
<organism evidence="1">
    <name type="scientific">marine sediment metagenome</name>
    <dbReference type="NCBI Taxonomy" id="412755"/>
    <lineage>
        <taxon>unclassified sequences</taxon>
        <taxon>metagenomes</taxon>
        <taxon>ecological metagenomes</taxon>
    </lineage>
</organism>
<comment type="caution">
    <text evidence="1">The sequence shown here is derived from an EMBL/GenBank/DDBJ whole genome shotgun (WGS) entry which is preliminary data.</text>
</comment>
<proteinExistence type="predicted"/>